<dbReference type="RefSeq" id="WP_116421753.1">
    <property type="nucleotide sequence ID" value="NZ_NMUE01000043.1"/>
</dbReference>
<dbReference type="GO" id="GO:0030488">
    <property type="term" value="P:tRNA methylation"/>
    <property type="evidence" value="ECO:0007669"/>
    <property type="project" value="TreeGrafter"/>
</dbReference>
<comment type="caution">
    <text evidence="6">The sequence shown here is derived from an EMBL/GenBank/DDBJ whole genome shotgun (WGS) entry which is preliminary data.</text>
</comment>
<name>A0A371QVL6_9CREN</name>
<keyword evidence="2 6" id="KW-0489">Methyltransferase</keyword>
<feature type="domain" description="THUMP" evidence="5">
    <location>
        <begin position="42"/>
        <end position="149"/>
    </location>
</feature>
<dbReference type="EMBL" id="NMUF01000025">
    <property type="protein sequence ID" value="RFA97522.1"/>
    <property type="molecule type" value="Genomic_DNA"/>
</dbReference>
<dbReference type="AlphaFoldDB" id="A0A371QVL6"/>
<dbReference type="FunFam" id="3.40.50.150:FF:000913">
    <property type="match status" value="1"/>
</dbReference>
<evidence type="ECO:0000313" key="8">
    <source>
        <dbReference type="Proteomes" id="UP000256877"/>
    </source>
</evidence>
<evidence type="ECO:0000259" key="5">
    <source>
        <dbReference type="PROSITE" id="PS51165"/>
    </source>
</evidence>
<dbReference type="InterPro" id="IPR004114">
    <property type="entry name" value="THUMP_dom"/>
</dbReference>
<dbReference type="SMART" id="SM00981">
    <property type="entry name" value="THUMP"/>
    <property type="match status" value="1"/>
</dbReference>
<dbReference type="Gene3D" id="3.30.2130.30">
    <property type="match status" value="1"/>
</dbReference>
<keyword evidence="4" id="KW-0694">RNA-binding</keyword>
<dbReference type="SUPFAM" id="SSF53335">
    <property type="entry name" value="S-adenosyl-L-methionine-dependent methyltransferases"/>
    <property type="match status" value="1"/>
</dbReference>
<evidence type="ECO:0000256" key="2">
    <source>
        <dbReference type="ARBA" id="ARBA00022603"/>
    </source>
</evidence>
<dbReference type="GO" id="GO:0016423">
    <property type="term" value="F:tRNA (guanine) methyltransferase activity"/>
    <property type="evidence" value="ECO:0007669"/>
    <property type="project" value="TreeGrafter"/>
</dbReference>
<dbReference type="Pfam" id="PF01170">
    <property type="entry name" value="UPF0020"/>
    <property type="match status" value="1"/>
</dbReference>
<evidence type="ECO:0000256" key="1">
    <source>
        <dbReference type="ARBA" id="ARBA00004496"/>
    </source>
</evidence>
<dbReference type="CDD" id="cd11715">
    <property type="entry name" value="THUMP_AdoMetMT"/>
    <property type="match status" value="1"/>
</dbReference>
<evidence type="ECO:0000313" key="7">
    <source>
        <dbReference type="EMBL" id="RFA97522.1"/>
    </source>
</evidence>
<dbReference type="Pfam" id="PF02926">
    <property type="entry name" value="THUMP"/>
    <property type="match status" value="1"/>
</dbReference>
<dbReference type="Proteomes" id="UP000257123">
    <property type="component" value="Unassembled WGS sequence"/>
</dbReference>
<keyword evidence="6" id="KW-0808">Transferase</keyword>
<dbReference type="Proteomes" id="UP000256877">
    <property type="component" value="Unassembled WGS sequence"/>
</dbReference>
<dbReference type="EMBL" id="NMUE01000043">
    <property type="protein sequence ID" value="RFA94185.1"/>
    <property type="molecule type" value="Genomic_DNA"/>
</dbReference>
<dbReference type="InterPro" id="IPR000241">
    <property type="entry name" value="RlmKL-like_Mtase"/>
</dbReference>
<dbReference type="CDD" id="cd02440">
    <property type="entry name" value="AdoMet_MTases"/>
    <property type="match status" value="1"/>
</dbReference>
<proteinExistence type="predicted"/>
<gene>
    <name evidence="6" type="ORF">CGL51_10970</name>
    <name evidence="7" type="ORF">CGL52_08980</name>
</gene>
<evidence type="ECO:0000313" key="6">
    <source>
        <dbReference type="EMBL" id="RFA94185.1"/>
    </source>
</evidence>
<accession>A0A371QVL6</accession>
<dbReference type="SUPFAM" id="SSF143437">
    <property type="entry name" value="THUMP domain-like"/>
    <property type="match status" value="1"/>
</dbReference>
<organism evidence="6 9">
    <name type="scientific">Pyrobaculum aerophilum</name>
    <dbReference type="NCBI Taxonomy" id="13773"/>
    <lineage>
        <taxon>Archaea</taxon>
        <taxon>Thermoproteota</taxon>
        <taxon>Thermoprotei</taxon>
        <taxon>Thermoproteales</taxon>
        <taxon>Thermoproteaceae</taxon>
        <taxon>Pyrobaculum</taxon>
    </lineage>
</organism>
<dbReference type="PROSITE" id="PS51165">
    <property type="entry name" value="THUMP"/>
    <property type="match status" value="1"/>
</dbReference>
<comment type="subcellular location">
    <subcellularLocation>
        <location evidence="1">Cytoplasm</location>
    </subcellularLocation>
</comment>
<dbReference type="PANTHER" id="PTHR14911:SF13">
    <property type="entry name" value="TRNA (GUANINE(6)-N2)-METHYLTRANSFERASE THUMP3"/>
    <property type="match status" value="1"/>
</dbReference>
<evidence type="ECO:0000256" key="3">
    <source>
        <dbReference type="ARBA" id="ARBA00022694"/>
    </source>
</evidence>
<dbReference type="Gene3D" id="3.40.50.150">
    <property type="entry name" value="Vaccinia Virus protein VP39"/>
    <property type="match status" value="1"/>
</dbReference>
<dbReference type="GO" id="GO:0003723">
    <property type="term" value="F:RNA binding"/>
    <property type="evidence" value="ECO:0007669"/>
    <property type="project" value="UniProtKB-UniRule"/>
</dbReference>
<protein>
    <submittedName>
        <fullName evidence="6">RNA methyltransferase</fullName>
    </submittedName>
</protein>
<evidence type="ECO:0000256" key="4">
    <source>
        <dbReference type="PROSITE-ProRule" id="PRU00529"/>
    </source>
</evidence>
<reference evidence="8 9" key="1">
    <citation type="submission" date="2017-07" db="EMBL/GenBank/DDBJ databases">
        <title>Draft genome sequence of aerobic hyperthermophilic archaea, Pyrobaculum aerophilum YKB31 and YKB32.</title>
        <authorList>
            <person name="Mochizuki T."/>
            <person name="Berliner A.J."/>
            <person name="Yoshida-Takashima Y."/>
            <person name="Takaki Y."/>
            <person name="Nunoura T."/>
            <person name="Takai K."/>
        </authorList>
    </citation>
    <scope>NUCLEOTIDE SEQUENCE [LARGE SCALE GENOMIC DNA]</scope>
    <source>
        <strain evidence="6 9">YKB31</strain>
        <strain evidence="7 8">YKB32</strain>
    </source>
</reference>
<evidence type="ECO:0000313" key="9">
    <source>
        <dbReference type="Proteomes" id="UP000257123"/>
    </source>
</evidence>
<dbReference type="InterPro" id="IPR029063">
    <property type="entry name" value="SAM-dependent_MTases_sf"/>
</dbReference>
<keyword evidence="3" id="KW-0819">tRNA processing</keyword>
<dbReference type="GO" id="GO:0005737">
    <property type="term" value="C:cytoplasm"/>
    <property type="evidence" value="ECO:0007669"/>
    <property type="project" value="UniProtKB-SubCell"/>
</dbReference>
<dbReference type="PANTHER" id="PTHR14911">
    <property type="entry name" value="THUMP DOMAIN-CONTAINING"/>
    <property type="match status" value="1"/>
</dbReference>
<sequence>MEYLFTTVPGLEDFLIEELSEKYALKKARGVYMSGRVVAEVDAQPPDLYQLRTVERFGVFLGEGYAATLGEVVELAAASLPRALRYLTPHTTVGVRSERVGRHDFTSRDVEKEVGKWFKAKGFTISLVDPDVEVNVDVVENYVAIWITVAKKSLKDRRWRVYEHYASLNPIIANAMARLAKPLPGETICDLTCGGGTIAAEAAELYPHARYICVDISLKHVKGALLNTRHLPQVDVLWFDSTKLHRVARPICDKYIFNPPYGFRIPGKIGKLYRLLGRTMKRLTKGCALYVVITPRYKTFISQVGGEVLFRRVIYQGGLYSHIIAGRICQ</sequence>
<dbReference type="OrthoDB" id="7080at2157"/>